<dbReference type="PROSITE" id="PS51318">
    <property type="entry name" value="TAT"/>
    <property type="match status" value="1"/>
</dbReference>
<keyword evidence="3" id="KW-1185">Reference proteome</keyword>
<dbReference type="EMBL" id="FWXV01000009">
    <property type="protein sequence ID" value="SMD23559.1"/>
    <property type="molecule type" value="Genomic_DNA"/>
</dbReference>
<gene>
    <name evidence="2" type="ORF">SAMN05661093_08087</name>
</gene>
<feature type="signal peptide" evidence="1">
    <location>
        <begin position="1"/>
        <end position="26"/>
    </location>
</feature>
<evidence type="ECO:0000313" key="3">
    <source>
        <dbReference type="Proteomes" id="UP000192674"/>
    </source>
</evidence>
<protein>
    <recommendedName>
        <fullName evidence="4">CHAP domain-containing protein</fullName>
    </recommendedName>
</protein>
<feature type="chain" id="PRO_5012531667" description="CHAP domain-containing protein" evidence="1">
    <location>
        <begin position="27"/>
        <end position="277"/>
    </location>
</feature>
<proteinExistence type="predicted"/>
<keyword evidence="1" id="KW-0732">Signal</keyword>
<evidence type="ECO:0000256" key="1">
    <source>
        <dbReference type="SAM" id="SignalP"/>
    </source>
</evidence>
<dbReference type="RefSeq" id="WP_084432490.1">
    <property type="nucleotide sequence ID" value="NZ_FWXV01000009.1"/>
</dbReference>
<dbReference type="InterPro" id="IPR006311">
    <property type="entry name" value="TAT_signal"/>
</dbReference>
<sequence length="277" mass="29919">MTSLSRRVLLGAGAVFAASSSVPASAAALPADPYLPTVPHVIEAETFAQYLNLPSCPRENNNYKDDGTPNVLTWGTPGQPSTWFNQSQCASFLTGLLRRTYPSATPEHFEAEFGSRSPNARQYRQGFARGVSGWLSIPRLADLRAGDFIAIDNNNGQPTQTGHIVMVRRIKGTYVAPSSSLNFPGETQYAVEVIDCTSDPHGVLGVGNYHAYPDIRLIDGVNDREGVGFGHMMFYVSDSTGAFTRYRWSVNTSSTGTYTVAQRPIAAARFTATASAP</sequence>
<evidence type="ECO:0008006" key="4">
    <source>
        <dbReference type="Google" id="ProtNLM"/>
    </source>
</evidence>
<organism evidence="2 3">
    <name type="scientific">Kibdelosporangium aridum</name>
    <dbReference type="NCBI Taxonomy" id="2030"/>
    <lineage>
        <taxon>Bacteria</taxon>
        <taxon>Bacillati</taxon>
        <taxon>Actinomycetota</taxon>
        <taxon>Actinomycetes</taxon>
        <taxon>Pseudonocardiales</taxon>
        <taxon>Pseudonocardiaceae</taxon>
        <taxon>Kibdelosporangium</taxon>
    </lineage>
</organism>
<name>A0A1Y5Y3W4_KIBAR</name>
<reference evidence="2 3" key="1">
    <citation type="submission" date="2017-04" db="EMBL/GenBank/DDBJ databases">
        <authorList>
            <person name="Afonso C.L."/>
            <person name="Miller P.J."/>
            <person name="Scott M.A."/>
            <person name="Spackman E."/>
            <person name="Goraichik I."/>
            <person name="Dimitrov K.M."/>
            <person name="Suarez D.L."/>
            <person name="Swayne D.E."/>
        </authorList>
    </citation>
    <scope>NUCLEOTIDE SEQUENCE [LARGE SCALE GENOMIC DNA]</scope>
    <source>
        <strain evidence="2 3">DSM 43828</strain>
    </source>
</reference>
<accession>A0A1Y5Y3W4</accession>
<dbReference type="AlphaFoldDB" id="A0A1Y5Y3W4"/>
<evidence type="ECO:0000313" key="2">
    <source>
        <dbReference type="EMBL" id="SMD23559.1"/>
    </source>
</evidence>
<dbReference type="Proteomes" id="UP000192674">
    <property type="component" value="Unassembled WGS sequence"/>
</dbReference>
<dbReference type="OrthoDB" id="324838at2"/>